<dbReference type="PRINTS" id="PR00385">
    <property type="entry name" value="P450"/>
</dbReference>
<evidence type="ECO:0000256" key="1">
    <source>
        <dbReference type="ARBA" id="ARBA00010617"/>
    </source>
</evidence>
<protein>
    <recommendedName>
        <fullName evidence="6">Cytochrome P450</fullName>
    </recommendedName>
</protein>
<keyword evidence="2 3" id="KW-0349">Heme</keyword>
<feature type="binding site" description="axial binding residue" evidence="2">
    <location>
        <position position="399"/>
    </location>
    <ligand>
        <name>heme</name>
        <dbReference type="ChEBI" id="CHEBI:30413"/>
    </ligand>
    <ligandPart>
        <name>Fe</name>
        <dbReference type="ChEBI" id="CHEBI:18248"/>
    </ligandPart>
</feature>
<dbReference type="Gramene" id="AUR62019733-RA">
    <property type="protein sequence ID" value="AUR62019733-RA:cds"/>
    <property type="gene ID" value="AUR62019733"/>
</dbReference>
<evidence type="ECO:0000256" key="2">
    <source>
        <dbReference type="PIRSR" id="PIRSR602401-1"/>
    </source>
</evidence>
<dbReference type="Pfam" id="PF00067">
    <property type="entry name" value="p450"/>
    <property type="match status" value="1"/>
</dbReference>
<dbReference type="PANTHER" id="PTHR47950:SF48">
    <property type="entry name" value="CYTOCHROME P450 FAMILY PROTEIN, EXPRESSED"/>
    <property type="match status" value="1"/>
</dbReference>
<keyword evidence="3" id="KW-0503">Monooxygenase</keyword>
<evidence type="ECO:0000313" key="4">
    <source>
        <dbReference type="EnsemblPlants" id="AUR62019733-RA:cds"/>
    </source>
</evidence>
<dbReference type="AlphaFoldDB" id="A0A803LW82"/>
<dbReference type="GO" id="GO:0016705">
    <property type="term" value="F:oxidoreductase activity, acting on paired donors, with incorporation or reduction of molecular oxygen"/>
    <property type="evidence" value="ECO:0007669"/>
    <property type="project" value="InterPro"/>
</dbReference>
<evidence type="ECO:0000313" key="5">
    <source>
        <dbReference type="Proteomes" id="UP000596660"/>
    </source>
</evidence>
<keyword evidence="2 3" id="KW-0408">Iron</keyword>
<dbReference type="Gene3D" id="1.10.630.10">
    <property type="entry name" value="Cytochrome P450"/>
    <property type="match status" value="1"/>
</dbReference>
<dbReference type="Proteomes" id="UP000596660">
    <property type="component" value="Unplaced"/>
</dbReference>
<dbReference type="InterPro" id="IPR001128">
    <property type="entry name" value="Cyt_P450"/>
</dbReference>
<dbReference type="InterPro" id="IPR002401">
    <property type="entry name" value="Cyt_P450_E_grp-I"/>
</dbReference>
<proteinExistence type="inferred from homology"/>
<dbReference type="PANTHER" id="PTHR47950">
    <property type="entry name" value="CYTOCHROME P450, FAMILY 76, SUBFAMILY C, POLYPEPTIDE 5-RELATED"/>
    <property type="match status" value="1"/>
</dbReference>
<keyword evidence="2 3" id="KW-0479">Metal-binding</keyword>
<name>A0A803LW82_CHEQI</name>
<keyword evidence="3" id="KW-0560">Oxidoreductase</keyword>
<evidence type="ECO:0000256" key="3">
    <source>
        <dbReference type="RuleBase" id="RU000461"/>
    </source>
</evidence>
<dbReference type="PROSITE" id="PS00086">
    <property type="entry name" value="CYTOCHROME_P450"/>
    <property type="match status" value="1"/>
</dbReference>
<keyword evidence="5" id="KW-1185">Reference proteome</keyword>
<accession>A0A803LW82</accession>
<comment type="similarity">
    <text evidence="1 3">Belongs to the cytochrome P450 family.</text>
</comment>
<dbReference type="GO" id="GO:0005506">
    <property type="term" value="F:iron ion binding"/>
    <property type="evidence" value="ECO:0007669"/>
    <property type="project" value="InterPro"/>
</dbReference>
<reference evidence="4" key="1">
    <citation type="journal article" date="2017" name="Nature">
        <title>The genome of Chenopodium quinoa.</title>
        <authorList>
            <person name="Jarvis D.E."/>
            <person name="Ho Y.S."/>
            <person name="Lightfoot D.J."/>
            <person name="Schmoeckel S.M."/>
            <person name="Li B."/>
            <person name="Borm T.J.A."/>
            <person name="Ohyanagi H."/>
            <person name="Mineta K."/>
            <person name="Michell C.T."/>
            <person name="Saber N."/>
            <person name="Kharbatia N.M."/>
            <person name="Rupper R.R."/>
            <person name="Sharp A.R."/>
            <person name="Dally N."/>
            <person name="Boughton B.A."/>
            <person name="Woo Y.H."/>
            <person name="Gao G."/>
            <person name="Schijlen E.G.W.M."/>
            <person name="Guo X."/>
            <person name="Momin A.A."/>
            <person name="Negrao S."/>
            <person name="Al-Babili S."/>
            <person name="Gehring C."/>
            <person name="Roessner U."/>
            <person name="Jung C."/>
            <person name="Murphy K."/>
            <person name="Arold S.T."/>
            <person name="Gojobori T."/>
            <person name="van der Linden C.G."/>
            <person name="van Loo E.N."/>
            <person name="Jellen E.N."/>
            <person name="Maughan P.J."/>
            <person name="Tester M."/>
        </authorList>
    </citation>
    <scope>NUCLEOTIDE SEQUENCE [LARGE SCALE GENOMIC DNA]</scope>
    <source>
        <strain evidence="4">cv. PI 614886</strain>
    </source>
</reference>
<dbReference type="PRINTS" id="PR00463">
    <property type="entry name" value="EP450I"/>
</dbReference>
<dbReference type="EnsemblPlants" id="AUR62019733-RA">
    <property type="protein sequence ID" value="AUR62019733-RA:cds"/>
    <property type="gene ID" value="AUR62019733"/>
</dbReference>
<dbReference type="InterPro" id="IPR017972">
    <property type="entry name" value="Cyt_P450_CS"/>
</dbReference>
<evidence type="ECO:0008006" key="6">
    <source>
        <dbReference type="Google" id="ProtNLM"/>
    </source>
</evidence>
<dbReference type="GO" id="GO:0020037">
    <property type="term" value="F:heme binding"/>
    <property type="evidence" value="ECO:0007669"/>
    <property type="project" value="InterPro"/>
</dbReference>
<dbReference type="GO" id="GO:0004497">
    <property type="term" value="F:monooxygenase activity"/>
    <property type="evidence" value="ECO:0007669"/>
    <property type="project" value="UniProtKB-KW"/>
</dbReference>
<dbReference type="SUPFAM" id="SSF48264">
    <property type="entry name" value="Cytochrome P450"/>
    <property type="match status" value="1"/>
</dbReference>
<comment type="cofactor">
    <cofactor evidence="2">
        <name>heme</name>
        <dbReference type="ChEBI" id="CHEBI:30413"/>
    </cofactor>
</comment>
<organism evidence="4 5">
    <name type="scientific">Chenopodium quinoa</name>
    <name type="common">Quinoa</name>
    <dbReference type="NCBI Taxonomy" id="63459"/>
    <lineage>
        <taxon>Eukaryota</taxon>
        <taxon>Viridiplantae</taxon>
        <taxon>Streptophyta</taxon>
        <taxon>Embryophyta</taxon>
        <taxon>Tracheophyta</taxon>
        <taxon>Spermatophyta</taxon>
        <taxon>Magnoliopsida</taxon>
        <taxon>eudicotyledons</taxon>
        <taxon>Gunneridae</taxon>
        <taxon>Pentapetalae</taxon>
        <taxon>Caryophyllales</taxon>
        <taxon>Chenopodiaceae</taxon>
        <taxon>Chenopodioideae</taxon>
        <taxon>Atripliceae</taxon>
        <taxon>Chenopodium</taxon>
    </lineage>
</organism>
<dbReference type="InterPro" id="IPR036396">
    <property type="entry name" value="Cyt_P450_sf"/>
</dbReference>
<sequence length="457" mass="52833">MLPYTTKPHKYFSELAKTHGPILSLKLGSITTIVISGSMLAKKVLLKNHDIFSTLYSLDAFRAHDHDKYSIGTSSASSPLWKVLRKIFNTRLLSNKVIESMQTHRYRKLEDLLCYVKRCSQANILVDVGQAVNDTSFDMISSTVFSNDLRSDERIKEVKDLMDCIIKEIERPNIVDCYPFLKMIDPQRIRNRLTSYCVKLFKLFDEIIDMRLKSRKDQVHGSELYNDLLDVKLDVMEEQSDEINRDYLNHMLLDYLGPSMDSTSKTLEWAMAKLLQNPIFLHKLQKELDRVLEKFNTKLILDSHISELPYLQAVIKETLRLHPTNPLLIPRKVVKDVEIDDFHLPQGAMLIVNVWSIGRDPQTWSNPDLFIPERFLGLENDVTSQFNQLFTFGAGKKICPGMHLAIHMISLMLGNLISSFDWKLEDIKDLQQVLDLDDIYGINIQKAKSLRAFPIMR</sequence>
<reference evidence="4" key="2">
    <citation type="submission" date="2021-03" db="UniProtKB">
        <authorList>
            <consortium name="EnsemblPlants"/>
        </authorList>
    </citation>
    <scope>IDENTIFICATION</scope>
</reference>